<evidence type="ECO:0000313" key="3">
    <source>
        <dbReference type="Proteomes" id="UP000217676"/>
    </source>
</evidence>
<dbReference type="AlphaFoldDB" id="A0A160NV60"/>
<dbReference type="GO" id="GO:0003677">
    <property type="term" value="F:DNA binding"/>
    <property type="evidence" value="ECO:0007669"/>
    <property type="project" value="InterPro"/>
</dbReference>
<sequence>MAEPPTLDATALAVYRAVLLYREHDRGRLAARLDMTAEEVGQVIEELVALAMLRPSWDQPDLVRAVSPEIGLQLLLQREQRESALRQERTEQTRAALSLLSTEYASHEERPSRHDTEILHGMDEIRTRLEALASQCTKEVLSFLPGGALPTAALREGQPLNERAMLRGVRFRNVYLQSITKDRQTYAYVRWVHELGSEVRLSPRLPMRLLIVDGGTAVIPGDPEEPHPTALVLHSPPVLRALQELFEAYWKDATPLEAPSRCGELTELPPQEREVLRMLANGDKDETVARALGISVRTERRMVADLLARTGASSRFELGVKAAKAGWV</sequence>
<dbReference type="Proteomes" id="UP000217676">
    <property type="component" value="Chromosome"/>
</dbReference>
<feature type="domain" description="HTH luxR-type" evidence="1">
    <location>
        <begin position="261"/>
        <end position="326"/>
    </location>
</feature>
<dbReference type="PANTHER" id="PTHR34293:SF1">
    <property type="entry name" value="HTH-TYPE TRANSCRIPTIONAL REGULATOR TRMBL2"/>
    <property type="match status" value="1"/>
</dbReference>
<dbReference type="InterPro" id="IPR036388">
    <property type="entry name" value="WH-like_DNA-bd_sf"/>
</dbReference>
<evidence type="ECO:0000259" key="1">
    <source>
        <dbReference type="PROSITE" id="PS50043"/>
    </source>
</evidence>
<gene>
    <name evidence="2" type="ORF">SLA_0515</name>
</gene>
<dbReference type="Gene3D" id="1.10.10.10">
    <property type="entry name" value="Winged helix-like DNA-binding domain superfamily/Winged helix DNA-binding domain"/>
    <property type="match status" value="1"/>
</dbReference>
<evidence type="ECO:0000313" key="2">
    <source>
        <dbReference type="EMBL" id="BAU81470.1"/>
    </source>
</evidence>
<proteinExistence type="predicted"/>
<reference evidence="2 3" key="1">
    <citation type="journal article" date="2016" name="Genome Announc.">
        <title>Complete Genome Sequence of Thiostrepton-Producing Streptomyces laurentii ATCC 31255.</title>
        <authorList>
            <person name="Doi K."/>
            <person name="Fujino Y."/>
            <person name="Nagayoshi Y."/>
            <person name="Ohshima T."/>
            <person name="Ogata S."/>
        </authorList>
    </citation>
    <scope>NUCLEOTIDE SEQUENCE [LARGE SCALE GENOMIC DNA]</scope>
    <source>
        <strain evidence="2 3">ATCC 31255</strain>
    </source>
</reference>
<dbReference type="RefSeq" id="WP_359877106.1">
    <property type="nucleotide sequence ID" value="NZ_JBEYHT010000022.1"/>
</dbReference>
<dbReference type="PROSITE" id="PS50043">
    <property type="entry name" value="HTH_LUXR_2"/>
    <property type="match status" value="1"/>
</dbReference>
<keyword evidence="3" id="KW-1185">Reference proteome</keyword>
<dbReference type="PANTHER" id="PTHR34293">
    <property type="entry name" value="HTH-TYPE TRANSCRIPTIONAL REGULATOR TRMBL2"/>
    <property type="match status" value="1"/>
</dbReference>
<dbReference type="KEGG" id="slau:SLA_0515"/>
<name>A0A160NV60_STRLU</name>
<dbReference type="CDD" id="cd06170">
    <property type="entry name" value="LuxR_C_like"/>
    <property type="match status" value="1"/>
</dbReference>
<organism evidence="2 3">
    <name type="scientific">Streptomyces laurentii</name>
    <dbReference type="NCBI Taxonomy" id="39478"/>
    <lineage>
        <taxon>Bacteria</taxon>
        <taxon>Bacillati</taxon>
        <taxon>Actinomycetota</taxon>
        <taxon>Actinomycetes</taxon>
        <taxon>Kitasatosporales</taxon>
        <taxon>Streptomycetaceae</taxon>
        <taxon>Streptomyces</taxon>
    </lineage>
</organism>
<dbReference type="SUPFAM" id="SSF46894">
    <property type="entry name" value="C-terminal effector domain of the bipartite response regulators"/>
    <property type="match status" value="1"/>
</dbReference>
<dbReference type="InterPro" id="IPR051797">
    <property type="entry name" value="TrmB-like"/>
</dbReference>
<dbReference type="SMART" id="SM00421">
    <property type="entry name" value="HTH_LUXR"/>
    <property type="match status" value="1"/>
</dbReference>
<dbReference type="InterPro" id="IPR000792">
    <property type="entry name" value="Tscrpt_reg_LuxR_C"/>
</dbReference>
<protein>
    <recommendedName>
        <fullName evidence="1">HTH luxR-type domain-containing protein</fullName>
    </recommendedName>
</protein>
<dbReference type="GO" id="GO:0006355">
    <property type="term" value="P:regulation of DNA-templated transcription"/>
    <property type="evidence" value="ECO:0007669"/>
    <property type="project" value="InterPro"/>
</dbReference>
<accession>A0A160NV60</accession>
<dbReference type="InterPro" id="IPR016032">
    <property type="entry name" value="Sig_transdc_resp-reg_C-effctor"/>
</dbReference>
<dbReference type="EMBL" id="AP017424">
    <property type="protein sequence ID" value="BAU81470.1"/>
    <property type="molecule type" value="Genomic_DNA"/>
</dbReference>
<dbReference type="Pfam" id="PF00196">
    <property type="entry name" value="GerE"/>
    <property type="match status" value="1"/>
</dbReference>